<evidence type="ECO:0000313" key="3">
    <source>
        <dbReference type="EMBL" id="CAH0024610.1"/>
    </source>
</evidence>
<dbReference type="AlphaFoldDB" id="A0A9N9YKK1"/>
<dbReference type="EMBL" id="CABFNQ020000699">
    <property type="protein sequence ID" value="CAH0024610.1"/>
    <property type="molecule type" value="Genomic_DNA"/>
</dbReference>
<name>A0A9N9YKK1_9HYPO</name>
<proteinExistence type="predicted"/>
<feature type="domain" description="F-box" evidence="2">
    <location>
        <begin position="44"/>
        <end position="74"/>
    </location>
</feature>
<comment type="caution">
    <text evidence="3">The sequence shown here is derived from an EMBL/GenBank/DDBJ whole genome shotgun (WGS) entry which is preliminary data.</text>
</comment>
<dbReference type="InterPro" id="IPR001810">
    <property type="entry name" value="F-box_dom"/>
</dbReference>
<feature type="region of interest" description="Disordered" evidence="1">
    <location>
        <begin position="1"/>
        <end position="20"/>
    </location>
</feature>
<gene>
    <name evidence="3" type="ORF">CRHIZ90672A_00014631</name>
</gene>
<keyword evidence="4" id="KW-1185">Reference proteome</keyword>
<dbReference type="Proteomes" id="UP000696573">
    <property type="component" value="Unassembled WGS sequence"/>
</dbReference>
<reference evidence="3" key="1">
    <citation type="submission" date="2021-10" db="EMBL/GenBank/DDBJ databases">
        <authorList>
            <person name="Piombo E."/>
        </authorList>
    </citation>
    <scope>NUCLEOTIDE SEQUENCE</scope>
</reference>
<organism evidence="3 4">
    <name type="scientific">Clonostachys rhizophaga</name>
    <dbReference type="NCBI Taxonomy" id="160324"/>
    <lineage>
        <taxon>Eukaryota</taxon>
        <taxon>Fungi</taxon>
        <taxon>Dikarya</taxon>
        <taxon>Ascomycota</taxon>
        <taxon>Pezizomycotina</taxon>
        <taxon>Sordariomycetes</taxon>
        <taxon>Hypocreomycetidae</taxon>
        <taxon>Hypocreales</taxon>
        <taxon>Bionectriaceae</taxon>
        <taxon>Clonostachys</taxon>
    </lineage>
</organism>
<dbReference type="SUPFAM" id="SSF81383">
    <property type="entry name" value="F-box domain"/>
    <property type="match status" value="1"/>
</dbReference>
<evidence type="ECO:0000256" key="1">
    <source>
        <dbReference type="SAM" id="MobiDB-lite"/>
    </source>
</evidence>
<evidence type="ECO:0000259" key="2">
    <source>
        <dbReference type="Pfam" id="PF00646"/>
    </source>
</evidence>
<sequence length="501" mass="56757">MEMAKIIPSADPSSHKHPYTPHTCARQTHGLYVLSIMASFSDAPREVIDQILKHLPRSSLPIVCLVSRSLRRCAEPFLYSTVSLEWGEWDFETFPPIAPLLATLVRRPELFKHLDVVILGGMMQQRARVPPMDTSNVPVDEFEAAIRKAKISFSDMWVEKLKSVHTCIYALAALLIAHLSRTTHLTITTPWINGQPLVGKVIQAKIFSGQLPQFERLKHLKYLKRRDLTLKNNRVFGETISLFYLPTVTHLEVIMTNPKSFQWPVAAGEPNFSHLTSLKIGWLCEPFLAKILAVARNLESLEWSWEHHGPPHSSDPNIMDFDKITETLQPLKDTLKSFSYTMNLGEEGELMDSPAMPVQGNFRHLRNFTRLTHLEVPLTPRSETDSTPLALADFAPESVEVLTLSGAALNIEWCRGGWADDDDFKFDDFLPLIQAVADDRPARLARLRSVVILDDESGFTRRGIGDVRRQIGDRIQKLDLGFEIRFKPKASIAAKENHNYT</sequence>
<accession>A0A9N9YKK1</accession>
<dbReference type="InterPro" id="IPR036047">
    <property type="entry name" value="F-box-like_dom_sf"/>
</dbReference>
<dbReference type="Pfam" id="PF00646">
    <property type="entry name" value="F-box"/>
    <property type="match status" value="1"/>
</dbReference>
<protein>
    <recommendedName>
        <fullName evidence="2">F-box domain-containing protein</fullName>
    </recommendedName>
</protein>
<evidence type="ECO:0000313" key="4">
    <source>
        <dbReference type="Proteomes" id="UP000696573"/>
    </source>
</evidence>
<dbReference type="OrthoDB" id="4191831at2759"/>